<accession>A0A1I2C4Q3</accession>
<evidence type="ECO:0000256" key="1">
    <source>
        <dbReference type="ARBA" id="ARBA00001966"/>
    </source>
</evidence>
<keyword evidence="2" id="KW-0004">4Fe-4S</keyword>
<evidence type="ECO:0000256" key="4">
    <source>
        <dbReference type="ARBA" id="ARBA00022723"/>
    </source>
</evidence>
<dbReference type="SFLD" id="SFLDG01067">
    <property type="entry name" value="SPASM/twitch_domain_containing"/>
    <property type="match status" value="1"/>
</dbReference>
<dbReference type="InterPro" id="IPR023885">
    <property type="entry name" value="4Fe4S-binding_SPASM_dom"/>
</dbReference>
<sequence length="396" mass="43802">MSTTLNKLEHDYKVNPFIVIWEVTRACALKCLHCRAEAQYKADPRQLTLAEGKRLIDEIAAMDRPLFVFTGGDPLMRQDLFELARYASEEQGLPVSMTPSATPKVTYEAICKAKEAGLSRWAFSLDGSTAAIHDHFRGTRGSFDQTMKGISYLQEQQIPLQVNTTVSRYNVADLPAIAERVKEMGAVLWSVFFLVPTGRGMETDMISPEQHEAVMMWLCQIQQIMPYGVKATEAPHYRRVFLQQQKQQKQQKQDQLEQRKHAGEEVAGHNTSVSGSRSGSAGAGASASGGMGKHADMLGRAPKGVNDGDGFVFISHTGDVYPSGFLPIVCGNVREQPLADIYRYSPIMQQLRDKSLLKGKCGICPFKQLCGGSRARAYALTGDYLESDPYCAYMPG</sequence>
<keyword evidence="3" id="KW-0949">S-adenosyl-L-methionine</keyword>
<evidence type="ECO:0000259" key="8">
    <source>
        <dbReference type="PROSITE" id="PS51918"/>
    </source>
</evidence>
<dbReference type="OrthoDB" id="9782387at2"/>
<keyword evidence="5" id="KW-0408">Iron</keyword>
<comment type="cofactor">
    <cofactor evidence="1">
        <name>[4Fe-4S] cluster</name>
        <dbReference type="ChEBI" id="CHEBI:49883"/>
    </cofactor>
</comment>
<reference evidence="10" key="1">
    <citation type="submission" date="2016-10" db="EMBL/GenBank/DDBJ databases">
        <authorList>
            <person name="Varghese N."/>
            <person name="Submissions S."/>
        </authorList>
    </citation>
    <scope>NUCLEOTIDE SEQUENCE [LARGE SCALE GENOMIC DNA]</scope>
    <source>
        <strain evidence="10">CGMCC 1.10223</strain>
    </source>
</reference>
<dbReference type="InterPro" id="IPR058240">
    <property type="entry name" value="rSAM_sf"/>
</dbReference>
<dbReference type="AlphaFoldDB" id="A0A1I2C4Q3"/>
<dbReference type="Gene3D" id="3.20.20.70">
    <property type="entry name" value="Aldolase class I"/>
    <property type="match status" value="1"/>
</dbReference>
<dbReference type="SMART" id="SM00729">
    <property type="entry name" value="Elp3"/>
    <property type="match status" value="1"/>
</dbReference>
<dbReference type="PANTHER" id="PTHR11228">
    <property type="entry name" value="RADICAL SAM DOMAIN PROTEIN"/>
    <property type="match status" value="1"/>
</dbReference>
<dbReference type="EMBL" id="FONN01000004">
    <property type="protein sequence ID" value="SFE63178.1"/>
    <property type="molecule type" value="Genomic_DNA"/>
</dbReference>
<dbReference type="InterPro" id="IPR050377">
    <property type="entry name" value="Radical_SAM_PqqE_MftC-like"/>
</dbReference>
<gene>
    <name evidence="9" type="ORF">SAMN04487969_104268</name>
</gene>
<keyword evidence="10" id="KW-1185">Reference proteome</keyword>
<organism evidence="9 10">
    <name type="scientific">Paenibacillus algorifonticola</name>
    <dbReference type="NCBI Taxonomy" id="684063"/>
    <lineage>
        <taxon>Bacteria</taxon>
        <taxon>Bacillati</taxon>
        <taxon>Bacillota</taxon>
        <taxon>Bacilli</taxon>
        <taxon>Bacillales</taxon>
        <taxon>Paenibacillaceae</taxon>
        <taxon>Paenibacillus</taxon>
    </lineage>
</organism>
<dbReference type="GO" id="GO:0046872">
    <property type="term" value="F:metal ion binding"/>
    <property type="evidence" value="ECO:0007669"/>
    <property type="project" value="UniProtKB-KW"/>
</dbReference>
<evidence type="ECO:0000313" key="9">
    <source>
        <dbReference type="EMBL" id="SFE63178.1"/>
    </source>
</evidence>
<dbReference type="PANTHER" id="PTHR11228:SF34">
    <property type="entry name" value="TUNGSTEN-CONTAINING ALDEHYDE FERREDOXIN OXIDOREDUCTASE COFACTOR MODIFYING PROTEIN"/>
    <property type="match status" value="1"/>
</dbReference>
<dbReference type="NCBIfam" id="TIGR04053">
    <property type="entry name" value="TIGR04053 family radical SAM/SPASM domain-containing protein"/>
    <property type="match status" value="1"/>
</dbReference>
<protein>
    <submittedName>
        <fullName evidence="9">Radical SAM protein, BA_1875 family</fullName>
    </submittedName>
</protein>
<dbReference type="CDD" id="cd01335">
    <property type="entry name" value="Radical_SAM"/>
    <property type="match status" value="1"/>
</dbReference>
<dbReference type="Pfam" id="PF04055">
    <property type="entry name" value="Radical_SAM"/>
    <property type="match status" value="1"/>
</dbReference>
<dbReference type="SFLD" id="SFLDS00029">
    <property type="entry name" value="Radical_SAM"/>
    <property type="match status" value="1"/>
</dbReference>
<evidence type="ECO:0000256" key="5">
    <source>
        <dbReference type="ARBA" id="ARBA00023004"/>
    </source>
</evidence>
<proteinExistence type="predicted"/>
<dbReference type="GO" id="GO:0051539">
    <property type="term" value="F:4 iron, 4 sulfur cluster binding"/>
    <property type="evidence" value="ECO:0007669"/>
    <property type="project" value="UniProtKB-KW"/>
</dbReference>
<dbReference type="InterPro" id="IPR017200">
    <property type="entry name" value="PqqE-like"/>
</dbReference>
<dbReference type="InterPro" id="IPR013785">
    <property type="entry name" value="Aldolase_TIM"/>
</dbReference>
<dbReference type="PROSITE" id="PS51918">
    <property type="entry name" value="RADICAL_SAM"/>
    <property type="match status" value="1"/>
</dbReference>
<dbReference type="CDD" id="cd21123">
    <property type="entry name" value="SPASM_MftC-like"/>
    <property type="match status" value="1"/>
</dbReference>
<name>A0A1I2C4Q3_9BACL</name>
<dbReference type="RefSeq" id="WP_046233438.1">
    <property type="nucleotide sequence ID" value="NZ_FONN01000004.1"/>
</dbReference>
<keyword evidence="6" id="KW-0411">Iron-sulfur</keyword>
<dbReference type="GO" id="GO:0003824">
    <property type="term" value="F:catalytic activity"/>
    <property type="evidence" value="ECO:0007669"/>
    <property type="project" value="InterPro"/>
</dbReference>
<dbReference type="InterPro" id="IPR006638">
    <property type="entry name" value="Elp3/MiaA/NifB-like_rSAM"/>
</dbReference>
<evidence type="ECO:0000313" key="10">
    <source>
        <dbReference type="Proteomes" id="UP000183410"/>
    </source>
</evidence>
<dbReference type="SUPFAM" id="SSF102114">
    <property type="entry name" value="Radical SAM enzymes"/>
    <property type="match status" value="2"/>
</dbReference>
<dbReference type="Pfam" id="PF13186">
    <property type="entry name" value="SPASM"/>
    <property type="match status" value="1"/>
</dbReference>
<dbReference type="PIRSF" id="PIRSF037420">
    <property type="entry name" value="PQQ_syn_pqqE"/>
    <property type="match status" value="1"/>
</dbReference>
<feature type="domain" description="Radical SAM core" evidence="8">
    <location>
        <begin position="10"/>
        <end position="227"/>
    </location>
</feature>
<feature type="compositionally biased region" description="Basic and acidic residues" evidence="7">
    <location>
        <begin position="251"/>
        <end position="267"/>
    </location>
</feature>
<dbReference type="Proteomes" id="UP000183410">
    <property type="component" value="Unassembled WGS sequence"/>
</dbReference>
<feature type="region of interest" description="Disordered" evidence="7">
    <location>
        <begin position="243"/>
        <end position="293"/>
    </location>
</feature>
<feature type="compositionally biased region" description="Low complexity" evidence="7">
    <location>
        <begin position="272"/>
        <end position="286"/>
    </location>
</feature>
<keyword evidence="4" id="KW-0479">Metal-binding</keyword>
<evidence type="ECO:0000256" key="6">
    <source>
        <dbReference type="ARBA" id="ARBA00023014"/>
    </source>
</evidence>
<evidence type="ECO:0000256" key="7">
    <source>
        <dbReference type="SAM" id="MobiDB-lite"/>
    </source>
</evidence>
<evidence type="ECO:0000256" key="3">
    <source>
        <dbReference type="ARBA" id="ARBA00022691"/>
    </source>
</evidence>
<dbReference type="SFLD" id="SFLDG01386">
    <property type="entry name" value="main_SPASM_domain-containing"/>
    <property type="match status" value="1"/>
</dbReference>
<evidence type="ECO:0000256" key="2">
    <source>
        <dbReference type="ARBA" id="ARBA00022485"/>
    </source>
</evidence>
<dbReference type="InterPro" id="IPR007197">
    <property type="entry name" value="rSAM"/>
</dbReference>